<dbReference type="EMBL" id="KV878936">
    <property type="protein sequence ID" value="OJJ78478.1"/>
    <property type="molecule type" value="Genomic_DNA"/>
</dbReference>
<protein>
    <recommendedName>
        <fullName evidence="2">Azaphilone pigments biosynthesis cluster protein L N-terminal domain-containing protein</fullName>
    </recommendedName>
</protein>
<accession>A0A1L9V3H6</accession>
<dbReference type="Proteomes" id="UP000184300">
    <property type="component" value="Unassembled WGS sequence"/>
</dbReference>
<dbReference type="GeneID" id="34455865"/>
<feature type="signal peptide" evidence="1">
    <location>
        <begin position="1"/>
        <end position="24"/>
    </location>
</feature>
<sequence length="63" mass="6996">MADFFSIAFSLVALVGFAFQTSKALHLKVESSKSSKRMIRELGYELESLIQAVETLEQAAKDN</sequence>
<dbReference type="VEuPathDB" id="FungiDB:ASPGLDRAFT_112633"/>
<dbReference type="Pfam" id="PF17111">
    <property type="entry name" value="PigL_N"/>
    <property type="match status" value="1"/>
</dbReference>
<gene>
    <name evidence="3" type="ORF">ASPGLDRAFT_112633</name>
</gene>
<feature type="domain" description="Azaphilone pigments biosynthesis cluster protein L N-terminal" evidence="2">
    <location>
        <begin position="2"/>
        <end position="60"/>
    </location>
</feature>
<reference evidence="4" key="1">
    <citation type="journal article" date="2017" name="Genome Biol.">
        <title>Comparative genomics reveals high biological diversity and specific adaptations in the industrially and medically important fungal genus Aspergillus.</title>
        <authorList>
            <person name="de Vries R.P."/>
            <person name="Riley R."/>
            <person name="Wiebenga A."/>
            <person name="Aguilar-Osorio G."/>
            <person name="Amillis S."/>
            <person name="Uchima C.A."/>
            <person name="Anderluh G."/>
            <person name="Asadollahi M."/>
            <person name="Askin M."/>
            <person name="Barry K."/>
            <person name="Battaglia E."/>
            <person name="Bayram O."/>
            <person name="Benocci T."/>
            <person name="Braus-Stromeyer S.A."/>
            <person name="Caldana C."/>
            <person name="Canovas D."/>
            <person name="Cerqueira G.C."/>
            <person name="Chen F."/>
            <person name="Chen W."/>
            <person name="Choi C."/>
            <person name="Clum A."/>
            <person name="Dos Santos R.A."/>
            <person name="Damasio A.R."/>
            <person name="Diallinas G."/>
            <person name="Emri T."/>
            <person name="Fekete E."/>
            <person name="Flipphi M."/>
            <person name="Freyberg S."/>
            <person name="Gallo A."/>
            <person name="Gournas C."/>
            <person name="Habgood R."/>
            <person name="Hainaut M."/>
            <person name="Harispe M.L."/>
            <person name="Henrissat B."/>
            <person name="Hilden K.S."/>
            <person name="Hope R."/>
            <person name="Hossain A."/>
            <person name="Karabika E."/>
            <person name="Karaffa L."/>
            <person name="Karanyi Z."/>
            <person name="Krasevec N."/>
            <person name="Kuo A."/>
            <person name="Kusch H."/>
            <person name="LaButti K."/>
            <person name="Lagendijk E.L."/>
            <person name="Lapidus A."/>
            <person name="Levasseur A."/>
            <person name="Lindquist E."/>
            <person name="Lipzen A."/>
            <person name="Logrieco A.F."/>
            <person name="MacCabe A."/>
            <person name="Maekelae M.R."/>
            <person name="Malavazi I."/>
            <person name="Melin P."/>
            <person name="Meyer V."/>
            <person name="Mielnichuk N."/>
            <person name="Miskei M."/>
            <person name="Molnar A.P."/>
            <person name="Mule G."/>
            <person name="Ngan C.Y."/>
            <person name="Orejas M."/>
            <person name="Orosz E."/>
            <person name="Ouedraogo J.P."/>
            <person name="Overkamp K.M."/>
            <person name="Park H.-S."/>
            <person name="Perrone G."/>
            <person name="Piumi F."/>
            <person name="Punt P.J."/>
            <person name="Ram A.F."/>
            <person name="Ramon A."/>
            <person name="Rauscher S."/>
            <person name="Record E."/>
            <person name="Riano-Pachon D.M."/>
            <person name="Robert V."/>
            <person name="Roehrig J."/>
            <person name="Ruller R."/>
            <person name="Salamov A."/>
            <person name="Salih N.S."/>
            <person name="Samson R.A."/>
            <person name="Sandor E."/>
            <person name="Sanguinetti M."/>
            <person name="Schuetze T."/>
            <person name="Sepcic K."/>
            <person name="Shelest E."/>
            <person name="Sherlock G."/>
            <person name="Sophianopoulou V."/>
            <person name="Squina F.M."/>
            <person name="Sun H."/>
            <person name="Susca A."/>
            <person name="Todd R.B."/>
            <person name="Tsang A."/>
            <person name="Unkles S.E."/>
            <person name="van de Wiele N."/>
            <person name="van Rossen-Uffink D."/>
            <person name="Oliveira J.V."/>
            <person name="Vesth T.C."/>
            <person name="Visser J."/>
            <person name="Yu J.-H."/>
            <person name="Zhou M."/>
            <person name="Andersen M.R."/>
            <person name="Archer D.B."/>
            <person name="Baker S.E."/>
            <person name="Benoit I."/>
            <person name="Brakhage A.A."/>
            <person name="Braus G.H."/>
            <person name="Fischer R."/>
            <person name="Frisvad J.C."/>
            <person name="Goldman G.H."/>
            <person name="Houbraken J."/>
            <person name="Oakley B."/>
            <person name="Pocsi I."/>
            <person name="Scazzocchio C."/>
            <person name="Seiboth B."/>
            <person name="vanKuyk P.A."/>
            <person name="Wortman J."/>
            <person name="Dyer P.S."/>
            <person name="Grigoriev I.V."/>
        </authorList>
    </citation>
    <scope>NUCLEOTIDE SEQUENCE [LARGE SCALE GENOMIC DNA]</scope>
    <source>
        <strain evidence="4">CBS 516.65</strain>
    </source>
</reference>
<name>A0A1L9V3H6_ASPGL</name>
<organism evidence="3 4">
    <name type="scientific">Aspergillus glaucus CBS 516.65</name>
    <dbReference type="NCBI Taxonomy" id="1160497"/>
    <lineage>
        <taxon>Eukaryota</taxon>
        <taxon>Fungi</taxon>
        <taxon>Dikarya</taxon>
        <taxon>Ascomycota</taxon>
        <taxon>Pezizomycotina</taxon>
        <taxon>Eurotiomycetes</taxon>
        <taxon>Eurotiomycetidae</taxon>
        <taxon>Eurotiales</taxon>
        <taxon>Aspergillaceae</taxon>
        <taxon>Aspergillus</taxon>
        <taxon>Aspergillus subgen. Aspergillus</taxon>
    </lineage>
</organism>
<proteinExistence type="predicted"/>
<feature type="chain" id="PRO_5012092421" description="Azaphilone pigments biosynthesis cluster protein L N-terminal domain-containing protein" evidence="1">
    <location>
        <begin position="25"/>
        <end position="63"/>
    </location>
</feature>
<evidence type="ECO:0000313" key="3">
    <source>
        <dbReference type="EMBL" id="OJJ78478.1"/>
    </source>
</evidence>
<dbReference type="InterPro" id="IPR031348">
    <property type="entry name" value="PigL_N"/>
</dbReference>
<evidence type="ECO:0000259" key="2">
    <source>
        <dbReference type="Pfam" id="PF17111"/>
    </source>
</evidence>
<keyword evidence="4" id="KW-1185">Reference proteome</keyword>
<dbReference type="RefSeq" id="XP_022395176.1">
    <property type="nucleotide sequence ID" value="XM_022539604.1"/>
</dbReference>
<keyword evidence="1" id="KW-0732">Signal</keyword>
<evidence type="ECO:0000313" key="4">
    <source>
        <dbReference type="Proteomes" id="UP000184300"/>
    </source>
</evidence>
<dbReference type="AlphaFoldDB" id="A0A1L9V3H6"/>
<evidence type="ECO:0000256" key="1">
    <source>
        <dbReference type="SAM" id="SignalP"/>
    </source>
</evidence>
<feature type="non-terminal residue" evidence="3">
    <location>
        <position position="63"/>
    </location>
</feature>